<comment type="cofactor">
    <cofactor evidence="1">
        <name>Mg(2+)</name>
        <dbReference type="ChEBI" id="CHEBI:18420"/>
    </cofactor>
</comment>
<keyword evidence="8" id="KW-0411">Iron-sulfur</keyword>
<keyword evidence="9" id="KW-0786">Thiamine pyrophosphate</keyword>
<dbReference type="EMBL" id="MHUM01000035">
    <property type="protein sequence ID" value="OHA76150.1"/>
    <property type="molecule type" value="Genomic_DNA"/>
</dbReference>
<evidence type="ECO:0000259" key="11">
    <source>
        <dbReference type="Pfam" id="PF12367"/>
    </source>
</evidence>
<evidence type="ECO:0000256" key="8">
    <source>
        <dbReference type="ARBA" id="ARBA00023014"/>
    </source>
</evidence>
<organism evidence="12 13">
    <name type="scientific">Candidatus Wildermuthbacteria bacterium RIFCSPLOWO2_12_FULL_40_9</name>
    <dbReference type="NCBI Taxonomy" id="1802467"/>
    <lineage>
        <taxon>Bacteria</taxon>
        <taxon>Candidatus Wildermuthiibacteriota</taxon>
    </lineage>
</organism>
<dbReference type="PANTHER" id="PTHR48084:SF4">
    <property type="entry name" value="2-OXOGLUTARATE OXIDOREDUCTASE SUBUNIT KORB"/>
    <property type="match status" value="1"/>
</dbReference>
<keyword evidence="6" id="KW-0560">Oxidoreductase</keyword>
<evidence type="ECO:0000313" key="12">
    <source>
        <dbReference type="EMBL" id="OHA76150.1"/>
    </source>
</evidence>
<comment type="cofactor">
    <cofactor evidence="2">
        <name>thiamine diphosphate</name>
        <dbReference type="ChEBI" id="CHEBI:58937"/>
    </cofactor>
</comment>
<dbReference type="GO" id="GO:0030976">
    <property type="term" value="F:thiamine pyrophosphate binding"/>
    <property type="evidence" value="ECO:0007669"/>
    <property type="project" value="InterPro"/>
</dbReference>
<dbReference type="Pfam" id="PF12367">
    <property type="entry name" value="PFO_beta_C"/>
    <property type="match status" value="1"/>
</dbReference>
<feature type="domain" description="Thiamine pyrophosphate enzyme TPP-binding" evidence="10">
    <location>
        <begin position="45"/>
        <end position="192"/>
    </location>
</feature>
<dbReference type="GO" id="GO:0045333">
    <property type="term" value="P:cellular respiration"/>
    <property type="evidence" value="ECO:0007669"/>
    <property type="project" value="UniProtKB-ARBA"/>
</dbReference>
<comment type="cofactor">
    <cofactor evidence="3">
        <name>[4Fe-4S] cluster</name>
        <dbReference type="ChEBI" id="CHEBI:49883"/>
    </cofactor>
</comment>
<dbReference type="AlphaFoldDB" id="A0A1G2RTI7"/>
<evidence type="ECO:0000256" key="3">
    <source>
        <dbReference type="ARBA" id="ARBA00001966"/>
    </source>
</evidence>
<dbReference type="PANTHER" id="PTHR48084">
    <property type="entry name" value="2-OXOGLUTARATE OXIDOREDUCTASE SUBUNIT KORB-RELATED"/>
    <property type="match status" value="1"/>
</dbReference>
<dbReference type="InterPro" id="IPR011896">
    <property type="entry name" value="OFOB"/>
</dbReference>
<dbReference type="GO" id="GO:0051536">
    <property type="term" value="F:iron-sulfur cluster binding"/>
    <property type="evidence" value="ECO:0007669"/>
    <property type="project" value="UniProtKB-KW"/>
</dbReference>
<dbReference type="InterPro" id="IPR011766">
    <property type="entry name" value="TPP_enzyme_TPP-bd"/>
</dbReference>
<evidence type="ECO:0000256" key="4">
    <source>
        <dbReference type="ARBA" id="ARBA00022723"/>
    </source>
</evidence>
<protein>
    <submittedName>
        <fullName evidence="12">2-oxoacid ferredoxin oxidoreductase</fullName>
    </submittedName>
</protein>
<dbReference type="Pfam" id="PF02775">
    <property type="entry name" value="TPP_enzyme_C"/>
    <property type="match status" value="1"/>
</dbReference>
<evidence type="ECO:0000256" key="9">
    <source>
        <dbReference type="ARBA" id="ARBA00023052"/>
    </source>
</evidence>
<evidence type="ECO:0000313" key="13">
    <source>
        <dbReference type="Proteomes" id="UP000177853"/>
    </source>
</evidence>
<evidence type="ECO:0000256" key="1">
    <source>
        <dbReference type="ARBA" id="ARBA00001946"/>
    </source>
</evidence>
<dbReference type="CDD" id="cd03375">
    <property type="entry name" value="TPP_OGFOR"/>
    <property type="match status" value="1"/>
</dbReference>
<dbReference type="GO" id="GO:0016625">
    <property type="term" value="F:oxidoreductase activity, acting on the aldehyde or oxo group of donors, iron-sulfur protein as acceptor"/>
    <property type="evidence" value="ECO:0007669"/>
    <property type="project" value="UniProtKB-ARBA"/>
</dbReference>
<dbReference type="NCBIfam" id="TIGR02177">
    <property type="entry name" value="PorB_KorB"/>
    <property type="match status" value="1"/>
</dbReference>
<reference evidence="12 13" key="1">
    <citation type="journal article" date="2016" name="Nat. Commun.">
        <title>Thousands of microbial genomes shed light on interconnected biogeochemical processes in an aquifer system.</title>
        <authorList>
            <person name="Anantharaman K."/>
            <person name="Brown C.T."/>
            <person name="Hug L.A."/>
            <person name="Sharon I."/>
            <person name="Castelle C.J."/>
            <person name="Probst A.J."/>
            <person name="Thomas B.C."/>
            <person name="Singh A."/>
            <person name="Wilkins M.J."/>
            <person name="Karaoz U."/>
            <person name="Brodie E.L."/>
            <person name="Williams K.H."/>
            <person name="Hubbard S.S."/>
            <person name="Banfield J.F."/>
        </authorList>
    </citation>
    <scope>NUCLEOTIDE SEQUENCE [LARGE SCALE GENOMIC DNA]</scope>
</reference>
<dbReference type="InterPro" id="IPR051457">
    <property type="entry name" value="2-oxoacid:Fd_oxidoreductase"/>
</dbReference>
<proteinExistence type="predicted"/>
<dbReference type="Gene3D" id="3.40.50.970">
    <property type="match status" value="1"/>
</dbReference>
<name>A0A1G2RTI7_9BACT</name>
<gene>
    <name evidence="12" type="ORF">A3H01_00120</name>
</gene>
<keyword evidence="4" id="KW-0479">Metal-binding</keyword>
<keyword evidence="5" id="KW-0460">Magnesium</keyword>
<dbReference type="GO" id="GO:0046872">
    <property type="term" value="F:metal ion binding"/>
    <property type="evidence" value="ECO:0007669"/>
    <property type="project" value="UniProtKB-KW"/>
</dbReference>
<feature type="domain" description="Pyruvate ferredoxin oxidoreductase beta subunit C-terminal" evidence="11">
    <location>
        <begin position="196"/>
        <end position="260"/>
    </location>
</feature>
<evidence type="ECO:0000256" key="5">
    <source>
        <dbReference type="ARBA" id="ARBA00022842"/>
    </source>
</evidence>
<sequence>MDDFGTKENITWCRGCGNFGIFVALKNAFAKLGWGPDDVLLVYGIGCHGHMVNYLNTFGFEGLHGRGLPVATGAKLANHKLNIIAIVGDGDQLGEGGNHFLHACRRNVDITCIIHDNQVYGLTVGQSSPTSAKGFKSRTAPIGTVEEPVNPISLALAAGAPFVAQGFSGDIKQLTDLFVEAIKHKGFSLVNVFQPCVTFNYLNTYQWFYDRVYKVEDTGHNPSDKLAAFQKALELETKLPTGIIYNAERPLFEDSLPQIAKDPLVNQPIDDINIEKLFTEFR</sequence>
<accession>A0A1G2RTI7</accession>
<dbReference type="SUPFAM" id="SSF52518">
    <property type="entry name" value="Thiamin diphosphate-binding fold (THDP-binding)"/>
    <property type="match status" value="1"/>
</dbReference>
<evidence type="ECO:0000256" key="7">
    <source>
        <dbReference type="ARBA" id="ARBA00023004"/>
    </source>
</evidence>
<dbReference type="InterPro" id="IPR029061">
    <property type="entry name" value="THDP-binding"/>
</dbReference>
<dbReference type="InterPro" id="IPR032686">
    <property type="entry name" value="PFO_beta_C"/>
</dbReference>
<evidence type="ECO:0000259" key="10">
    <source>
        <dbReference type="Pfam" id="PF02775"/>
    </source>
</evidence>
<dbReference type="Proteomes" id="UP000177853">
    <property type="component" value="Unassembled WGS sequence"/>
</dbReference>
<comment type="caution">
    <text evidence="12">The sequence shown here is derived from an EMBL/GenBank/DDBJ whole genome shotgun (WGS) entry which is preliminary data.</text>
</comment>
<evidence type="ECO:0000256" key="6">
    <source>
        <dbReference type="ARBA" id="ARBA00023002"/>
    </source>
</evidence>
<keyword evidence="7" id="KW-0408">Iron</keyword>
<evidence type="ECO:0000256" key="2">
    <source>
        <dbReference type="ARBA" id="ARBA00001964"/>
    </source>
</evidence>